<organism evidence="1 2">
    <name type="scientific">Rhodocyclus tenuis</name>
    <name type="common">Rhodospirillum tenue</name>
    <dbReference type="NCBI Taxonomy" id="1066"/>
    <lineage>
        <taxon>Bacteria</taxon>
        <taxon>Pseudomonadati</taxon>
        <taxon>Pseudomonadota</taxon>
        <taxon>Betaproteobacteria</taxon>
        <taxon>Rhodocyclales</taxon>
        <taxon>Rhodocyclaceae</taxon>
        <taxon>Rhodocyclus</taxon>
    </lineage>
</organism>
<sequence>MTADQCVQKAVAEWEKAPVHIRLVAAQYMEPVLAALVALNREVKELQHGK</sequence>
<dbReference type="EMBL" id="WIXJ01000002">
    <property type="protein sequence ID" value="MQY50841.1"/>
    <property type="molecule type" value="Genomic_DNA"/>
</dbReference>
<protein>
    <submittedName>
        <fullName evidence="1">Uncharacterized protein</fullName>
    </submittedName>
</protein>
<gene>
    <name evidence="1" type="ORF">GHK24_03475</name>
</gene>
<name>A0A6L5JUW3_RHOTE</name>
<reference evidence="1 2" key="1">
    <citation type="submission" date="2019-10" db="EMBL/GenBank/DDBJ databases">
        <title>Whole-genome sequence of the purple nonsulfur photosynthetic bacterium Rhodocyclus tenuis.</title>
        <authorList>
            <person name="Kyndt J.A."/>
            <person name="Meyer T.E."/>
        </authorList>
    </citation>
    <scope>NUCLEOTIDE SEQUENCE [LARGE SCALE GENOMIC DNA]</scope>
    <source>
        <strain evidence="1 2">DSM 110</strain>
    </source>
</reference>
<dbReference type="Proteomes" id="UP000480275">
    <property type="component" value="Unassembled WGS sequence"/>
</dbReference>
<comment type="caution">
    <text evidence="1">The sequence shown here is derived from an EMBL/GenBank/DDBJ whole genome shotgun (WGS) entry which is preliminary data.</text>
</comment>
<evidence type="ECO:0000313" key="1">
    <source>
        <dbReference type="EMBL" id="MQY50841.1"/>
    </source>
</evidence>
<evidence type="ECO:0000313" key="2">
    <source>
        <dbReference type="Proteomes" id="UP000480275"/>
    </source>
</evidence>
<accession>A0A6L5JUW3</accession>
<dbReference type="AlphaFoldDB" id="A0A6L5JUW3"/>
<proteinExistence type="predicted"/>